<gene>
    <name evidence="1" type="ORF">M9H77_28205</name>
</gene>
<organism evidence="1 2">
    <name type="scientific">Catharanthus roseus</name>
    <name type="common">Madagascar periwinkle</name>
    <name type="synonym">Vinca rosea</name>
    <dbReference type="NCBI Taxonomy" id="4058"/>
    <lineage>
        <taxon>Eukaryota</taxon>
        <taxon>Viridiplantae</taxon>
        <taxon>Streptophyta</taxon>
        <taxon>Embryophyta</taxon>
        <taxon>Tracheophyta</taxon>
        <taxon>Spermatophyta</taxon>
        <taxon>Magnoliopsida</taxon>
        <taxon>eudicotyledons</taxon>
        <taxon>Gunneridae</taxon>
        <taxon>Pentapetalae</taxon>
        <taxon>asterids</taxon>
        <taxon>lamiids</taxon>
        <taxon>Gentianales</taxon>
        <taxon>Apocynaceae</taxon>
        <taxon>Rauvolfioideae</taxon>
        <taxon>Vinceae</taxon>
        <taxon>Catharanthinae</taxon>
        <taxon>Catharanthus</taxon>
    </lineage>
</organism>
<proteinExistence type="predicted"/>
<evidence type="ECO:0000313" key="1">
    <source>
        <dbReference type="EMBL" id="KAI5659412.1"/>
    </source>
</evidence>
<dbReference type="Proteomes" id="UP001060085">
    <property type="component" value="Linkage Group LG06"/>
</dbReference>
<name>A0ACC0AEN3_CATRO</name>
<reference evidence="2" key="1">
    <citation type="journal article" date="2023" name="Nat. Plants">
        <title>Single-cell RNA sequencing provides a high-resolution roadmap for understanding the multicellular compartmentation of specialized metabolism.</title>
        <authorList>
            <person name="Sun S."/>
            <person name="Shen X."/>
            <person name="Li Y."/>
            <person name="Li Y."/>
            <person name="Wang S."/>
            <person name="Li R."/>
            <person name="Zhang H."/>
            <person name="Shen G."/>
            <person name="Guo B."/>
            <person name="Wei J."/>
            <person name="Xu J."/>
            <person name="St-Pierre B."/>
            <person name="Chen S."/>
            <person name="Sun C."/>
        </authorList>
    </citation>
    <scope>NUCLEOTIDE SEQUENCE [LARGE SCALE GENOMIC DNA]</scope>
</reference>
<keyword evidence="2" id="KW-1185">Reference proteome</keyword>
<evidence type="ECO:0000313" key="2">
    <source>
        <dbReference type="Proteomes" id="UP001060085"/>
    </source>
</evidence>
<dbReference type="EMBL" id="CM044706">
    <property type="protein sequence ID" value="KAI5659412.1"/>
    <property type="molecule type" value="Genomic_DNA"/>
</dbReference>
<sequence>MIARLASEIVRTKLRIETSLYIEKLRKRKNLLVESSPWVAFDIRKLMFPIELMQVVEPYLNATQEALPQVPTDTVESFHFPIEMDNIVVVLANSNLRDIFRIGIISFSNHPTHPPGNSGWSSL</sequence>
<comment type="caution">
    <text evidence="1">The sequence shown here is derived from an EMBL/GenBank/DDBJ whole genome shotgun (WGS) entry which is preliminary data.</text>
</comment>
<protein>
    <submittedName>
        <fullName evidence="1">Uncharacterized protein</fullName>
    </submittedName>
</protein>
<accession>A0ACC0AEN3</accession>